<gene>
    <name evidence="4" type="ORF">BJY16_003702</name>
</gene>
<dbReference type="NCBIfam" id="TIGR00377">
    <property type="entry name" value="ant_ant_sig"/>
    <property type="match status" value="1"/>
</dbReference>
<dbReference type="AlphaFoldDB" id="A0A7W7GXR6"/>
<proteinExistence type="inferred from homology"/>
<protein>
    <recommendedName>
        <fullName evidence="2">Anti-sigma factor antagonist</fullName>
    </recommendedName>
</protein>
<evidence type="ECO:0000313" key="5">
    <source>
        <dbReference type="Proteomes" id="UP000546162"/>
    </source>
</evidence>
<accession>A0A7W7GXR6</accession>
<evidence type="ECO:0000259" key="3">
    <source>
        <dbReference type="PROSITE" id="PS50801"/>
    </source>
</evidence>
<sequence length="110" mass="11459">MTTDAIVSYRTSDDGTTLHATLLAPELDVDVADELRESLEKAVAGSPCRQLSLDLAEVTFIDSYSLGALVGVRNTAAAAGLTMVLTRPSAPVRQAIEVTGLAEVFGIAPV</sequence>
<organism evidence="4 5">
    <name type="scientific">Actinoplanes octamycinicus</name>
    <dbReference type="NCBI Taxonomy" id="135948"/>
    <lineage>
        <taxon>Bacteria</taxon>
        <taxon>Bacillati</taxon>
        <taxon>Actinomycetota</taxon>
        <taxon>Actinomycetes</taxon>
        <taxon>Micromonosporales</taxon>
        <taxon>Micromonosporaceae</taxon>
        <taxon>Actinoplanes</taxon>
    </lineage>
</organism>
<dbReference type="CDD" id="cd07043">
    <property type="entry name" value="STAS_anti-anti-sigma_factors"/>
    <property type="match status" value="1"/>
</dbReference>
<keyword evidence="5" id="KW-1185">Reference proteome</keyword>
<dbReference type="PANTHER" id="PTHR33495">
    <property type="entry name" value="ANTI-SIGMA FACTOR ANTAGONIST TM_1081-RELATED-RELATED"/>
    <property type="match status" value="1"/>
</dbReference>
<evidence type="ECO:0000313" key="4">
    <source>
        <dbReference type="EMBL" id="MBB4740243.1"/>
    </source>
</evidence>
<dbReference type="RefSeq" id="WP_185040671.1">
    <property type="nucleotide sequence ID" value="NZ_BAABFG010000005.1"/>
</dbReference>
<name>A0A7W7GXR6_9ACTN</name>
<dbReference type="InterPro" id="IPR002645">
    <property type="entry name" value="STAS_dom"/>
</dbReference>
<dbReference type="Gene3D" id="3.30.750.24">
    <property type="entry name" value="STAS domain"/>
    <property type="match status" value="1"/>
</dbReference>
<comment type="caution">
    <text evidence="4">The sequence shown here is derived from an EMBL/GenBank/DDBJ whole genome shotgun (WGS) entry which is preliminary data.</text>
</comment>
<evidence type="ECO:0000256" key="1">
    <source>
        <dbReference type="ARBA" id="ARBA00009013"/>
    </source>
</evidence>
<feature type="domain" description="STAS" evidence="3">
    <location>
        <begin position="26"/>
        <end position="110"/>
    </location>
</feature>
<dbReference type="Proteomes" id="UP000546162">
    <property type="component" value="Unassembled WGS sequence"/>
</dbReference>
<dbReference type="GO" id="GO:0043856">
    <property type="term" value="F:anti-sigma factor antagonist activity"/>
    <property type="evidence" value="ECO:0007669"/>
    <property type="project" value="InterPro"/>
</dbReference>
<dbReference type="PROSITE" id="PS50801">
    <property type="entry name" value="STAS"/>
    <property type="match status" value="1"/>
</dbReference>
<dbReference type="PANTHER" id="PTHR33495:SF2">
    <property type="entry name" value="ANTI-SIGMA FACTOR ANTAGONIST TM_1081-RELATED"/>
    <property type="match status" value="1"/>
</dbReference>
<reference evidence="4 5" key="1">
    <citation type="submission" date="2020-08" db="EMBL/GenBank/DDBJ databases">
        <title>Sequencing the genomes of 1000 actinobacteria strains.</title>
        <authorList>
            <person name="Klenk H.-P."/>
        </authorList>
    </citation>
    <scope>NUCLEOTIDE SEQUENCE [LARGE SCALE GENOMIC DNA]</scope>
    <source>
        <strain evidence="4 5">DSM 45809</strain>
    </source>
</reference>
<dbReference type="SUPFAM" id="SSF52091">
    <property type="entry name" value="SpoIIaa-like"/>
    <property type="match status" value="1"/>
</dbReference>
<evidence type="ECO:0000256" key="2">
    <source>
        <dbReference type="RuleBase" id="RU003749"/>
    </source>
</evidence>
<dbReference type="InterPro" id="IPR036513">
    <property type="entry name" value="STAS_dom_sf"/>
</dbReference>
<comment type="similarity">
    <text evidence="1 2">Belongs to the anti-sigma-factor antagonist family.</text>
</comment>
<dbReference type="Pfam" id="PF01740">
    <property type="entry name" value="STAS"/>
    <property type="match status" value="1"/>
</dbReference>
<dbReference type="InterPro" id="IPR003658">
    <property type="entry name" value="Anti-sigma_ant"/>
</dbReference>
<dbReference type="EMBL" id="JACHNB010000001">
    <property type="protein sequence ID" value="MBB4740243.1"/>
    <property type="molecule type" value="Genomic_DNA"/>
</dbReference>